<feature type="transmembrane region" description="Helical" evidence="10">
    <location>
        <begin position="392"/>
        <end position="416"/>
    </location>
</feature>
<dbReference type="Gene3D" id="2.60.120.10">
    <property type="entry name" value="Jelly Rolls"/>
    <property type="match status" value="1"/>
</dbReference>
<feature type="transmembrane region" description="Helical" evidence="10">
    <location>
        <begin position="128"/>
        <end position="149"/>
    </location>
</feature>
<sequence length="833" mass="91360">MDIILVTTVIASLFLVIGAAEPFAARVRLPYSVILAVLGILIGTGATFFLRTELTDALNPVAEAILGLPIRSNVFLYVFLPTLLFQATLGMNLRRMLDDWVPILVLAVVAVVVATVSVGYALSCASALPLAACLLIGSIVSTTDPSAVVSIFRSISAPRRLARIIEGESLLNDAAAIALFGLFMGFVMLGQPDPDLSDALARFPVLIAGGALSGWLAARIAVWVMALFSRHELAQISISVALPYLAYIVAEQNVGASGVIAVVAAGLTLNLTAPGRLPPQSWANLRELWDVLAHWAGALIFILAALLIPRLLEEVQLADFVLVGVVVLAAITARSVILFGLIPLLTALKLSPPVERPYRVAILWGGLRGAVTLALALAVTESVRVPGDIQRVVGILATGFTLFTLLVQGTTLRWIVARLGLDRLSPIDEALSRQVVAVALQTVREDVARITENYDLNRDTVRSEAKRFGERLDIAVKMAEENADILDRDRIALGLIALAGHERDTILARVRERTISARMAELVLSDADRLIEGARTQGRSGYQRAARRSVAYGRSFQAAVLFHSRFGLSGPLARMTADRFELLLSQRLILRDLGAFIDGRIRRIHGRRVAELLHELLSRRIEAVETALEGLRLQYPGYAEELERRFIRRTALRMEEREYVAMREDGLIGAEVYTALIQELATRRVAAEERPRLDVAVQRDAFVRQFPLFANFDEGVMKRLRRSLTTRYVDAGEVVLRKESIAKSVFFIASGAVELESASQTWRLGRGEMFGQMAILTSKARRADVRAIAPTTLLVLDEDRFRRLLERSQALRRAVRTSAEKRGIDPAALVPKE</sequence>
<evidence type="ECO:0000259" key="11">
    <source>
        <dbReference type="PROSITE" id="PS50042"/>
    </source>
</evidence>
<dbReference type="GO" id="GO:0015385">
    <property type="term" value="F:sodium:proton antiporter activity"/>
    <property type="evidence" value="ECO:0007669"/>
    <property type="project" value="InterPro"/>
</dbReference>
<dbReference type="InterPro" id="IPR006153">
    <property type="entry name" value="Cation/H_exchanger_TM"/>
</dbReference>
<feature type="domain" description="Cyclic nucleotide-binding" evidence="11">
    <location>
        <begin position="708"/>
        <end position="822"/>
    </location>
</feature>
<evidence type="ECO:0000256" key="10">
    <source>
        <dbReference type="SAM" id="Phobius"/>
    </source>
</evidence>
<evidence type="ECO:0000256" key="5">
    <source>
        <dbReference type="ARBA" id="ARBA00022989"/>
    </source>
</evidence>
<dbReference type="InterPro" id="IPR018490">
    <property type="entry name" value="cNMP-bd_dom_sf"/>
</dbReference>
<comment type="caution">
    <text evidence="12">The sequence shown here is derived from an EMBL/GenBank/DDBJ whole genome shotgun (WGS) entry which is preliminary data.</text>
</comment>
<evidence type="ECO:0000313" key="12">
    <source>
        <dbReference type="EMBL" id="TDE34955.1"/>
    </source>
</evidence>
<keyword evidence="5 10" id="KW-1133">Transmembrane helix</keyword>
<dbReference type="Gene3D" id="6.10.140.1330">
    <property type="match status" value="1"/>
</dbReference>
<keyword evidence="3" id="KW-1003">Cell membrane</keyword>
<dbReference type="PROSITE" id="PS50042">
    <property type="entry name" value="CNMP_BINDING_3"/>
    <property type="match status" value="1"/>
</dbReference>
<dbReference type="RefSeq" id="WP_132831107.1">
    <property type="nucleotide sequence ID" value="NZ_SMFP01000016.1"/>
</dbReference>
<keyword evidence="8 10" id="KW-0472">Membrane</keyword>
<dbReference type="InterPro" id="IPR018422">
    <property type="entry name" value="Cation/H_exchanger_CPA1"/>
</dbReference>
<proteinExistence type="predicted"/>
<dbReference type="PANTHER" id="PTHR10110">
    <property type="entry name" value="SODIUM/HYDROGEN EXCHANGER"/>
    <property type="match status" value="1"/>
</dbReference>
<accession>A0A4R5EJZ2</accession>
<keyword evidence="9" id="KW-0739">Sodium transport</keyword>
<comment type="subcellular location">
    <subcellularLocation>
        <location evidence="1">Cell membrane</location>
        <topology evidence="1">Multi-pass membrane protein</topology>
    </subcellularLocation>
</comment>
<evidence type="ECO:0000256" key="3">
    <source>
        <dbReference type="ARBA" id="ARBA00022475"/>
    </source>
</evidence>
<dbReference type="CDD" id="cd00038">
    <property type="entry name" value="CAP_ED"/>
    <property type="match status" value="1"/>
</dbReference>
<evidence type="ECO:0000256" key="1">
    <source>
        <dbReference type="ARBA" id="ARBA00004651"/>
    </source>
</evidence>
<dbReference type="EMBL" id="SMFP01000016">
    <property type="protein sequence ID" value="TDE34955.1"/>
    <property type="molecule type" value="Genomic_DNA"/>
</dbReference>
<feature type="transmembrane region" description="Helical" evidence="10">
    <location>
        <begin position="170"/>
        <end position="191"/>
    </location>
</feature>
<dbReference type="Pfam" id="PF00027">
    <property type="entry name" value="cNMP_binding"/>
    <property type="match status" value="1"/>
</dbReference>
<evidence type="ECO:0000256" key="7">
    <source>
        <dbReference type="ARBA" id="ARBA00023065"/>
    </source>
</evidence>
<feature type="transmembrane region" description="Helical" evidence="10">
    <location>
        <begin position="203"/>
        <end position="226"/>
    </location>
</feature>
<evidence type="ECO:0000256" key="4">
    <source>
        <dbReference type="ARBA" id="ARBA00022692"/>
    </source>
</evidence>
<feature type="transmembrane region" description="Helical" evidence="10">
    <location>
        <begin position="256"/>
        <end position="277"/>
    </location>
</feature>
<dbReference type="GO" id="GO:0005886">
    <property type="term" value="C:plasma membrane"/>
    <property type="evidence" value="ECO:0007669"/>
    <property type="project" value="UniProtKB-SubCell"/>
</dbReference>
<dbReference type="AlphaFoldDB" id="A0A4R5EJZ2"/>
<evidence type="ECO:0000256" key="6">
    <source>
        <dbReference type="ARBA" id="ARBA00023053"/>
    </source>
</evidence>
<evidence type="ECO:0000256" key="9">
    <source>
        <dbReference type="ARBA" id="ARBA00023201"/>
    </source>
</evidence>
<feature type="transmembrane region" description="Helical" evidence="10">
    <location>
        <begin position="320"/>
        <end position="348"/>
    </location>
</feature>
<keyword evidence="13" id="KW-1185">Reference proteome</keyword>
<keyword evidence="7" id="KW-0406">Ion transport</keyword>
<dbReference type="InterPro" id="IPR014710">
    <property type="entry name" value="RmlC-like_jellyroll"/>
</dbReference>
<keyword evidence="4 10" id="KW-0812">Transmembrane</keyword>
<dbReference type="GO" id="GO:0051453">
    <property type="term" value="P:regulation of intracellular pH"/>
    <property type="evidence" value="ECO:0007669"/>
    <property type="project" value="TreeGrafter"/>
</dbReference>
<dbReference type="Pfam" id="PF00999">
    <property type="entry name" value="Na_H_Exchanger"/>
    <property type="match status" value="1"/>
</dbReference>
<dbReference type="OrthoDB" id="9809206at2"/>
<feature type="transmembrane region" description="Helical" evidence="10">
    <location>
        <begin position="289"/>
        <end position="308"/>
    </location>
</feature>
<gene>
    <name evidence="12" type="ORF">E1B25_18715</name>
</gene>
<dbReference type="SMART" id="SM00100">
    <property type="entry name" value="cNMP"/>
    <property type="match status" value="1"/>
</dbReference>
<feature type="transmembrane region" description="Helical" evidence="10">
    <location>
        <begin position="100"/>
        <end position="122"/>
    </location>
</feature>
<evidence type="ECO:0000256" key="2">
    <source>
        <dbReference type="ARBA" id="ARBA00022448"/>
    </source>
</evidence>
<evidence type="ECO:0000313" key="13">
    <source>
        <dbReference type="Proteomes" id="UP000294662"/>
    </source>
</evidence>
<reference evidence="12 13" key="1">
    <citation type="submission" date="2019-03" db="EMBL/GenBank/DDBJ databases">
        <authorList>
            <person name="Zhang S."/>
        </authorList>
    </citation>
    <scope>NUCLEOTIDE SEQUENCE [LARGE SCALE GENOMIC DNA]</scope>
    <source>
        <strain evidence="12 13">S4J41</strain>
    </source>
</reference>
<dbReference type="SUPFAM" id="SSF51206">
    <property type="entry name" value="cAMP-binding domain-like"/>
    <property type="match status" value="1"/>
</dbReference>
<dbReference type="GO" id="GO:0015386">
    <property type="term" value="F:potassium:proton antiporter activity"/>
    <property type="evidence" value="ECO:0007669"/>
    <property type="project" value="TreeGrafter"/>
</dbReference>
<evidence type="ECO:0000256" key="8">
    <source>
        <dbReference type="ARBA" id="ARBA00023136"/>
    </source>
</evidence>
<feature type="transmembrane region" description="Helical" evidence="10">
    <location>
        <begin position="360"/>
        <end position="380"/>
    </location>
</feature>
<dbReference type="InterPro" id="IPR000595">
    <property type="entry name" value="cNMP-bd_dom"/>
</dbReference>
<feature type="transmembrane region" description="Helical" evidence="10">
    <location>
        <begin position="29"/>
        <end position="50"/>
    </location>
</feature>
<keyword evidence="6" id="KW-0915">Sodium</keyword>
<dbReference type="GO" id="GO:0098719">
    <property type="term" value="P:sodium ion import across plasma membrane"/>
    <property type="evidence" value="ECO:0007669"/>
    <property type="project" value="TreeGrafter"/>
</dbReference>
<organism evidence="12 13">
    <name type="scientific">Antarcticimicrobium sediminis</name>
    <dbReference type="NCBI Taxonomy" id="2546227"/>
    <lineage>
        <taxon>Bacteria</taxon>
        <taxon>Pseudomonadati</taxon>
        <taxon>Pseudomonadota</taxon>
        <taxon>Alphaproteobacteria</taxon>
        <taxon>Rhodobacterales</taxon>
        <taxon>Paracoccaceae</taxon>
        <taxon>Antarcticimicrobium</taxon>
    </lineage>
</organism>
<name>A0A4R5EJZ2_9RHOB</name>
<protein>
    <submittedName>
        <fullName evidence="12">Cyclic nucleotide-binding domain-containing protein</fullName>
    </submittedName>
</protein>
<dbReference type="PANTHER" id="PTHR10110:SF86">
    <property type="entry name" value="SODIUM_HYDROGEN EXCHANGER 7"/>
    <property type="match status" value="1"/>
</dbReference>
<dbReference type="Proteomes" id="UP000294662">
    <property type="component" value="Unassembled WGS sequence"/>
</dbReference>
<keyword evidence="2" id="KW-0813">Transport</keyword>